<dbReference type="AlphaFoldDB" id="A0A0A9C7U6"/>
<reference evidence="1" key="2">
    <citation type="journal article" date="2015" name="Data Brief">
        <title>Shoot transcriptome of the giant reed, Arundo donax.</title>
        <authorList>
            <person name="Barrero R.A."/>
            <person name="Guerrero F.D."/>
            <person name="Moolhuijzen P."/>
            <person name="Goolsby J.A."/>
            <person name="Tidwell J."/>
            <person name="Bellgard S.E."/>
            <person name="Bellgard M.I."/>
        </authorList>
    </citation>
    <scope>NUCLEOTIDE SEQUENCE</scope>
    <source>
        <tissue evidence="1">Shoot tissue taken approximately 20 cm above the soil surface</tissue>
    </source>
</reference>
<evidence type="ECO:0000313" key="1">
    <source>
        <dbReference type="EMBL" id="JAD67582.1"/>
    </source>
</evidence>
<proteinExistence type="predicted"/>
<protein>
    <submittedName>
        <fullName evidence="1">Uncharacterized protein</fullName>
    </submittedName>
</protein>
<dbReference type="EMBL" id="GBRH01230313">
    <property type="protein sequence ID" value="JAD67582.1"/>
    <property type="molecule type" value="Transcribed_RNA"/>
</dbReference>
<reference evidence="1" key="1">
    <citation type="submission" date="2014-09" db="EMBL/GenBank/DDBJ databases">
        <authorList>
            <person name="Magalhaes I.L.F."/>
            <person name="Oliveira U."/>
            <person name="Santos F.R."/>
            <person name="Vidigal T.H.D.A."/>
            <person name="Brescovit A.D."/>
            <person name="Santos A.J."/>
        </authorList>
    </citation>
    <scope>NUCLEOTIDE SEQUENCE</scope>
    <source>
        <tissue evidence="1">Shoot tissue taken approximately 20 cm above the soil surface</tissue>
    </source>
</reference>
<organism evidence="1">
    <name type="scientific">Arundo donax</name>
    <name type="common">Giant reed</name>
    <name type="synonym">Donax arundinaceus</name>
    <dbReference type="NCBI Taxonomy" id="35708"/>
    <lineage>
        <taxon>Eukaryota</taxon>
        <taxon>Viridiplantae</taxon>
        <taxon>Streptophyta</taxon>
        <taxon>Embryophyta</taxon>
        <taxon>Tracheophyta</taxon>
        <taxon>Spermatophyta</taxon>
        <taxon>Magnoliopsida</taxon>
        <taxon>Liliopsida</taxon>
        <taxon>Poales</taxon>
        <taxon>Poaceae</taxon>
        <taxon>PACMAD clade</taxon>
        <taxon>Arundinoideae</taxon>
        <taxon>Arundineae</taxon>
        <taxon>Arundo</taxon>
    </lineage>
</organism>
<accession>A0A0A9C7U6</accession>
<sequence>MKFVYASTCFHHCWYWVNILYYYKRKIVCYVSLFNKLTWKHIQVQTDTTICA</sequence>
<name>A0A0A9C7U6_ARUDO</name>